<dbReference type="AlphaFoldDB" id="A0A654KHB6"/>
<dbReference type="EMBL" id="CP002456">
    <property type="protein sequence ID" value="ADU91821.1"/>
    <property type="molecule type" value="Genomic_DNA"/>
</dbReference>
<evidence type="ECO:0000259" key="2">
    <source>
        <dbReference type="Pfam" id="PF01266"/>
    </source>
</evidence>
<organism evidence="3 4">
    <name type="scientific">Taylorella equigenitalis (strain MCE9)</name>
    <dbReference type="NCBI Taxonomy" id="937774"/>
    <lineage>
        <taxon>Bacteria</taxon>
        <taxon>Pseudomonadati</taxon>
        <taxon>Pseudomonadota</taxon>
        <taxon>Betaproteobacteria</taxon>
        <taxon>Burkholderiales</taxon>
        <taxon>Alcaligenaceae</taxon>
        <taxon>Taylorella</taxon>
    </lineage>
</organism>
<protein>
    <submittedName>
        <fullName evidence="3">D-amino acid dehydrogenase small subunit</fullName>
        <ecNumber evidence="3">1.4.99.1</ecNumber>
    </submittedName>
</protein>
<evidence type="ECO:0000313" key="3">
    <source>
        <dbReference type="EMBL" id="ADU91821.1"/>
    </source>
</evidence>
<dbReference type="EC" id="1.4.99.1" evidence="3"/>
<dbReference type="Gene3D" id="3.30.9.10">
    <property type="entry name" value="D-Amino Acid Oxidase, subunit A, domain 2"/>
    <property type="match status" value="1"/>
</dbReference>
<dbReference type="Gene3D" id="3.50.50.60">
    <property type="entry name" value="FAD/NAD(P)-binding domain"/>
    <property type="match status" value="2"/>
</dbReference>
<name>A0A654KHB6_TAYEM</name>
<dbReference type="PROSITE" id="PS51257">
    <property type="entry name" value="PROKAR_LIPOPROTEIN"/>
    <property type="match status" value="1"/>
</dbReference>
<gene>
    <name evidence="3" type="ordered locus">TEQUI_0884</name>
</gene>
<evidence type="ECO:0000256" key="1">
    <source>
        <dbReference type="ARBA" id="ARBA00023002"/>
    </source>
</evidence>
<dbReference type="PANTHER" id="PTHR13847:SF289">
    <property type="entry name" value="GLYCINE OXIDASE"/>
    <property type="match status" value="1"/>
</dbReference>
<dbReference type="PANTHER" id="PTHR13847">
    <property type="entry name" value="SARCOSINE DEHYDROGENASE-RELATED"/>
    <property type="match status" value="1"/>
</dbReference>
<accession>A0A654KHB6</accession>
<dbReference type="GO" id="GO:0005737">
    <property type="term" value="C:cytoplasm"/>
    <property type="evidence" value="ECO:0007669"/>
    <property type="project" value="TreeGrafter"/>
</dbReference>
<sequence length="416" mass="45859">MKILVVGGGIVGISCGLHLLKLGHEVAIADPNGFGQGASFGNAGVLAVSECLPIATPELVRSLPSILFSSDSPIRLRASYLPKMAGWLWRFLRSSKRSQVEHACEALSSLLLLSVEEQCKLAQEAGVHNMIEPNGWYKVYETEAAFKAAKKGFELVAKYGVQYEYLISDEFYDREPSLNGTKSPRFKYAVYNSQSHQIKNPQLYVEALGEYFLRLGGKLIKAQIKQLKMHSDHVITHALCGEHMHVADAFVIAAGAWSKKLAHDCGEQIPLDTERGYHVEFEATGDCMASAPVLWGERSIVMSPMNNKLRVTSGVEFAGLQAQPRFELIMQHENAVRELHNQKLGPVSAKWLGFRPSMPDSLPVISRTRAENAYFAFGHGHLGLTLGPITGRIIADLISGNIFSFDISPFSATRFK</sequence>
<proteinExistence type="predicted"/>
<dbReference type="InterPro" id="IPR006076">
    <property type="entry name" value="FAD-dep_OxRdtase"/>
</dbReference>
<reference evidence="3 4" key="1">
    <citation type="journal article" date="2011" name="J. Bacteriol.">
        <title>Genome sequence of Taylorella equigenitalis MCE9, the causative agent of contagious equine metritis.</title>
        <authorList>
            <person name="Hebert L."/>
            <person name="Moumen B."/>
            <person name="Duquesne F."/>
            <person name="Breuil M.F."/>
            <person name="Laugier C."/>
            <person name="Batto J.M."/>
            <person name="Renault P."/>
            <person name="Petry S."/>
        </authorList>
    </citation>
    <scope>NUCLEOTIDE SEQUENCE [LARGE SCALE GENOMIC DNA]</scope>
    <source>
        <strain evidence="3 4">MCE9</strain>
    </source>
</reference>
<dbReference type="Proteomes" id="UP000007472">
    <property type="component" value="Chromosome"/>
</dbReference>
<evidence type="ECO:0000313" key="4">
    <source>
        <dbReference type="Proteomes" id="UP000007472"/>
    </source>
</evidence>
<dbReference type="SUPFAM" id="SSF54373">
    <property type="entry name" value="FAD-linked reductases, C-terminal domain"/>
    <property type="match status" value="1"/>
</dbReference>
<dbReference type="KEGG" id="teq:TEQUI_0884"/>
<dbReference type="InterPro" id="IPR036188">
    <property type="entry name" value="FAD/NAD-bd_sf"/>
</dbReference>
<dbReference type="GO" id="GO:0016491">
    <property type="term" value="F:oxidoreductase activity"/>
    <property type="evidence" value="ECO:0007669"/>
    <property type="project" value="UniProtKB-KW"/>
</dbReference>
<feature type="domain" description="FAD dependent oxidoreductase" evidence="2">
    <location>
        <begin position="2"/>
        <end position="397"/>
    </location>
</feature>
<dbReference type="Pfam" id="PF01266">
    <property type="entry name" value="DAO"/>
    <property type="match status" value="1"/>
</dbReference>
<keyword evidence="1 3" id="KW-0560">Oxidoreductase</keyword>
<dbReference type="SUPFAM" id="SSF51905">
    <property type="entry name" value="FAD/NAD(P)-binding domain"/>
    <property type="match status" value="1"/>
</dbReference>